<evidence type="ECO:0008006" key="5">
    <source>
        <dbReference type="Google" id="ProtNLM"/>
    </source>
</evidence>
<proteinExistence type="predicted"/>
<feature type="domain" description="FecR N-terminal" evidence="2">
    <location>
        <begin position="9"/>
        <end position="50"/>
    </location>
</feature>
<dbReference type="PIRSF" id="PIRSF018266">
    <property type="entry name" value="FecR"/>
    <property type="match status" value="1"/>
</dbReference>
<evidence type="ECO:0000313" key="4">
    <source>
        <dbReference type="Proteomes" id="UP000196536"/>
    </source>
</evidence>
<gene>
    <name evidence="3" type="ORF">CAP51_09760</name>
</gene>
<dbReference type="InterPro" id="IPR012373">
    <property type="entry name" value="Ferrdict_sens_TM"/>
</dbReference>
<dbReference type="RefSeq" id="WP_087620575.1">
    <property type="nucleotide sequence ID" value="NZ_NEXX01000003.1"/>
</dbReference>
<dbReference type="InterPro" id="IPR006860">
    <property type="entry name" value="FecR"/>
</dbReference>
<sequence length="330" mass="38276">MNQQEILAQAAEWLLKIRSGELSQQQLQELEQWKHSSPAHEKAWQKAEKLLNVLNDVPQNSDAILQHGQQHSRKILGKLVLSLLFASTAIYFWQDNWYYRLFADYYTALGEQQQILLQDGTQLDLNTSTALDVQYTAQQRSVHLHYGEIWIKTGHLAAYKDQPFIVTTKYADIQALGTVFSVQQLQKQQQSCVAVLESAVKITLKDSHTPQIVHAGEQLCFDARQSFDKQPVQPNQYLWRNQVIMAYDMPLKTLIQQLGRYQKRYFRLAPEIENIKVSGSFPLHDLDQLIQALQQSYPVDAQTYLNQRLVVIKARTSHQQTQKKQRHVEH</sequence>
<dbReference type="PANTHER" id="PTHR30273">
    <property type="entry name" value="PERIPLASMIC SIGNAL SENSOR AND SIGMA FACTOR ACTIVATOR FECR-RELATED"/>
    <property type="match status" value="1"/>
</dbReference>
<accession>A0A1Z9YXR5</accession>
<dbReference type="PANTHER" id="PTHR30273:SF2">
    <property type="entry name" value="PROTEIN FECR"/>
    <property type="match status" value="1"/>
</dbReference>
<dbReference type="GO" id="GO:0016989">
    <property type="term" value="F:sigma factor antagonist activity"/>
    <property type="evidence" value="ECO:0007669"/>
    <property type="project" value="TreeGrafter"/>
</dbReference>
<reference evidence="3 4" key="1">
    <citation type="submission" date="2017-05" db="EMBL/GenBank/DDBJ databases">
        <title>Acinetobacter populi ANC 5415 (= PBJ7), whole genome shotgun sequencing project.</title>
        <authorList>
            <person name="Nemec A."/>
            <person name="Radolfova-Krizova L."/>
        </authorList>
    </citation>
    <scope>NUCLEOTIDE SEQUENCE [LARGE SCALE GENOMIC DNA]</scope>
    <source>
        <strain evidence="3 4">PBJ7</strain>
    </source>
</reference>
<comment type="caution">
    <text evidence="3">The sequence shown here is derived from an EMBL/GenBank/DDBJ whole genome shotgun (WGS) entry which is preliminary data.</text>
</comment>
<dbReference type="Proteomes" id="UP000196536">
    <property type="component" value="Unassembled WGS sequence"/>
</dbReference>
<dbReference type="InterPro" id="IPR032623">
    <property type="entry name" value="FecR_N"/>
</dbReference>
<dbReference type="Gene3D" id="3.55.50.30">
    <property type="match status" value="1"/>
</dbReference>
<name>A0A1Z9YXR5_9GAMM</name>
<evidence type="ECO:0000259" key="2">
    <source>
        <dbReference type="Pfam" id="PF16220"/>
    </source>
</evidence>
<evidence type="ECO:0000259" key="1">
    <source>
        <dbReference type="Pfam" id="PF04773"/>
    </source>
</evidence>
<organism evidence="3 4">
    <name type="scientific">Acinetobacter populi</name>
    <dbReference type="NCBI Taxonomy" id="1582270"/>
    <lineage>
        <taxon>Bacteria</taxon>
        <taxon>Pseudomonadati</taxon>
        <taxon>Pseudomonadota</taxon>
        <taxon>Gammaproteobacteria</taxon>
        <taxon>Moraxellales</taxon>
        <taxon>Moraxellaceae</taxon>
        <taxon>Acinetobacter</taxon>
    </lineage>
</organism>
<dbReference type="OrthoDB" id="1099576at2"/>
<keyword evidence="4" id="KW-1185">Reference proteome</keyword>
<feature type="domain" description="FecR protein" evidence="1">
    <location>
        <begin position="104"/>
        <end position="201"/>
    </location>
</feature>
<dbReference type="Pfam" id="PF16220">
    <property type="entry name" value="DUF4880"/>
    <property type="match status" value="1"/>
</dbReference>
<dbReference type="EMBL" id="NEXX01000003">
    <property type="protein sequence ID" value="OUY06972.1"/>
    <property type="molecule type" value="Genomic_DNA"/>
</dbReference>
<evidence type="ECO:0000313" key="3">
    <source>
        <dbReference type="EMBL" id="OUY06972.1"/>
    </source>
</evidence>
<dbReference type="Gene3D" id="2.60.120.1440">
    <property type="match status" value="1"/>
</dbReference>
<dbReference type="Pfam" id="PF04773">
    <property type="entry name" value="FecR"/>
    <property type="match status" value="1"/>
</dbReference>
<protein>
    <recommendedName>
        <fullName evidence="5">FecR protein domain-containing protein</fullName>
    </recommendedName>
</protein>
<dbReference type="AlphaFoldDB" id="A0A1Z9YXR5"/>